<proteinExistence type="predicted"/>
<organism evidence="1">
    <name type="scientific">Siphoviridae sp. ct6bU4</name>
    <dbReference type="NCBI Taxonomy" id="2825344"/>
    <lineage>
        <taxon>Viruses</taxon>
        <taxon>Duplodnaviria</taxon>
        <taxon>Heunggongvirae</taxon>
        <taxon>Uroviricota</taxon>
        <taxon>Caudoviricetes</taxon>
    </lineage>
</organism>
<sequence>MGQQLPTCYTKTAQSARYSRSTAVLGRLPLYGFLLPMHPPRRGLLPHALEFPAGWRVRATVLAPWRAAPFRFSAPLGTCPRRG</sequence>
<dbReference type="EMBL" id="BK016234">
    <property type="protein sequence ID" value="DAG03726.1"/>
    <property type="molecule type" value="Genomic_DNA"/>
</dbReference>
<protein>
    <submittedName>
        <fullName evidence="1">Uncharacterized protein</fullName>
    </submittedName>
</protein>
<reference evidence="1" key="1">
    <citation type="journal article" date="2021" name="Proc. Natl. Acad. Sci. U.S.A.">
        <title>A Catalog of Tens of Thousands of Viruses from Human Metagenomes Reveals Hidden Associations with Chronic Diseases.</title>
        <authorList>
            <person name="Tisza M.J."/>
            <person name="Buck C.B."/>
        </authorList>
    </citation>
    <scope>NUCLEOTIDE SEQUENCE</scope>
    <source>
        <strain evidence="1">Ct6bU4</strain>
    </source>
</reference>
<accession>A0A8S5VAJ1</accession>
<evidence type="ECO:0000313" key="1">
    <source>
        <dbReference type="EMBL" id="DAG03726.1"/>
    </source>
</evidence>
<name>A0A8S5VAJ1_9CAUD</name>